<comment type="caution">
    <text evidence="2">The sequence shown here is derived from an EMBL/GenBank/DDBJ whole genome shotgun (WGS) entry which is preliminary data.</text>
</comment>
<evidence type="ECO:0000256" key="1">
    <source>
        <dbReference type="SAM" id="Phobius"/>
    </source>
</evidence>
<sequence>MASEPWLAITTSVLAGVASIFLGLRFIGKWWLQRRVWWDDGLIVASWALFIGCLALIIRLTVSVNGDNSTESWIEASASSLMGPIRTTLAVVSIAWAKSAFVLS</sequence>
<keyword evidence="1" id="KW-0812">Transmembrane</keyword>
<evidence type="ECO:0000313" key="3">
    <source>
        <dbReference type="Proteomes" id="UP000838763"/>
    </source>
</evidence>
<keyword evidence="3" id="KW-1185">Reference proteome</keyword>
<proteinExistence type="predicted"/>
<name>A0A9P1H167_9PEZI</name>
<dbReference type="EMBL" id="CALLCH030000010">
    <property type="protein sequence ID" value="CAI4214074.1"/>
    <property type="molecule type" value="Genomic_DNA"/>
</dbReference>
<organism evidence="2 3">
    <name type="scientific">Parascedosporium putredinis</name>
    <dbReference type="NCBI Taxonomy" id="1442378"/>
    <lineage>
        <taxon>Eukaryota</taxon>
        <taxon>Fungi</taxon>
        <taxon>Dikarya</taxon>
        <taxon>Ascomycota</taxon>
        <taxon>Pezizomycotina</taxon>
        <taxon>Sordariomycetes</taxon>
        <taxon>Hypocreomycetidae</taxon>
        <taxon>Microascales</taxon>
        <taxon>Microascaceae</taxon>
        <taxon>Parascedosporium</taxon>
    </lineage>
</organism>
<keyword evidence="1" id="KW-1133">Transmembrane helix</keyword>
<feature type="transmembrane region" description="Helical" evidence="1">
    <location>
        <begin position="6"/>
        <end position="24"/>
    </location>
</feature>
<gene>
    <name evidence="2" type="ORF">PPNO1_LOCUS3807</name>
</gene>
<keyword evidence="1" id="KW-0472">Membrane</keyword>
<reference evidence="2" key="1">
    <citation type="submission" date="2022-11" db="EMBL/GenBank/DDBJ databases">
        <authorList>
            <person name="Scott C."/>
            <person name="Bruce N."/>
        </authorList>
    </citation>
    <scope>NUCLEOTIDE SEQUENCE</scope>
</reference>
<dbReference type="Proteomes" id="UP000838763">
    <property type="component" value="Unassembled WGS sequence"/>
</dbReference>
<dbReference type="AlphaFoldDB" id="A0A9P1H167"/>
<dbReference type="OrthoDB" id="5417887at2759"/>
<evidence type="ECO:0000313" key="2">
    <source>
        <dbReference type="EMBL" id="CAI4214074.1"/>
    </source>
</evidence>
<protein>
    <submittedName>
        <fullName evidence="2">Uncharacterized protein</fullName>
    </submittedName>
</protein>
<feature type="transmembrane region" description="Helical" evidence="1">
    <location>
        <begin position="36"/>
        <end position="58"/>
    </location>
</feature>
<accession>A0A9P1H167</accession>